<reference evidence="1 2" key="1">
    <citation type="journal article" date="2012" name="Science">
        <title>The Paleozoic origin of enzymatic lignin decomposition reconstructed from 31 fungal genomes.</title>
        <authorList>
            <person name="Floudas D."/>
            <person name="Binder M."/>
            <person name="Riley R."/>
            <person name="Barry K."/>
            <person name="Blanchette R.A."/>
            <person name="Henrissat B."/>
            <person name="Martinez A.T."/>
            <person name="Otillar R."/>
            <person name="Spatafora J.W."/>
            <person name="Yadav J.S."/>
            <person name="Aerts A."/>
            <person name="Benoit I."/>
            <person name="Boyd A."/>
            <person name="Carlson A."/>
            <person name="Copeland A."/>
            <person name="Coutinho P.M."/>
            <person name="de Vries R.P."/>
            <person name="Ferreira P."/>
            <person name="Findley K."/>
            <person name="Foster B."/>
            <person name="Gaskell J."/>
            <person name="Glotzer D."/>
            <person name="Gorecki P."/>
            <person name="Heitman J."/>
            <person name="Hesse C."/>
            <person name="Hori C."/>
            <person name="Igarashi K."/>
            <person name="Jurgens J.A."/>
            <person name="Kallen N."/>
            <person name="Kersten P."/>
            <person name="Kohler A."/>
            <person name="Kuees U."/>
            <person name="Kumar T.K.A."/>
            <person name="Kuo A."/>
            <person name="LaButti K."/>
            <person name="Larrondo L.F."/>
            <person name="Lindquist E."/>
            <person name="Ling A."/>
            <person name="Lombard V."/>
            <person name="Lucas S."/>
            <person name="Lundell T."/>
            <person name="Martin R."/>
            <person name="McLaughlin D.J."/>
            <person name="Morgenstern I."/>
            <person name="Morin E."/>
            <person name="Murat C."/>
            <person name="Nagy L.G."/>
            <person name="Nolan M."/>
            <person name="Ohm R.A."/>
            <person name="Patyshakuliyeva A."/>
            <person name="Rokas A."/>
            <person name="Ruiz-Duenas F.J."/>
            <person name="Sabat G."/>
            <person name="Salamov A."/>
            <person name="Samejima M."/>
            <person name="Schmutz J."/>
            <person name="Slot J.C."/>
            <person name="St John F."/>
            <person name="Stenlid J."/>
            <person name="Sun H."/>
            <person name="Sun S."/>
            <person name="Syed K."/>
            <person name="Tsang A."/>
            <person name="Wiebenga A."/>
            <person name="Young D."/>
            <person name="Pisabarro A."/>
            <person name="Eastwood D.C."/>
            <person name="Martin F."/>
            <person name="Cullen D."/>
            <person name="Grigoriev I.V."/>
            <person name="Hibbett D.S."/>
        </authorList>
    </citation>
    <scope>NUCLEOTIDE SEQUENCE [LARGE SCALE GENOMIC DNA]</scope>
    <source>
        <strain evidence="1 2">ATCC 11539</strain>
    </source>
</reference>
<dbReference type="AlphaFoldDB" id="S7S122"/>
<dbReference type="Proteomes" id="UP000030669">
    <property type="component" value="Unassembled WGS sequence"/>
</dbReference>
<gene>
    <name evidence="1" type="ORF">GLOTRDRAFT_124816</name>
</gene>
<dbReference type="HOGENOM" id="CLU_1594713_0_0_1"/>
<sequence length="167" mass="19321">MSLGSILEVKYIYMMAFWRPYPPGEPFHYGLYVKTKHDDGFLYHVTQSPSWSFQIVKDADTLSSRIAVAAMKIGVVDDAINHEDLVELFERVPMLQSPRCAPGEEWRCNHWTRDAVELLAQQGWVQCTDVDKLWRDFREAALPHRDACAEGRGSIEVIDKNMPQWLH</sequence>
<dbReference type="KEGG" id="gtr:GLOTRDRAFT_124816"/>
<dbReference type="OMA" id="WHATNRE"/>
<dbReference type="GeneID" id="19301146"/>
<protein>
    <submittedName>
        <fullName evidence="1">Uncharacterized protein</fullName>
    </submittedName>
</protein>
<proteinExistence type="predicted"/>
<dbReference type="OrthoDB" id="3016366at2759"/>
<dbReference type="RefSeq" id="XP_007861340.1">
    <property type="nucleotide sequence ID" value="XM_007863149.1"/>
</dbReference>
<accession>S7S122</accession>
<name>S7S122_GLOTA</name>
<dbReference type="Pfam" id="PF20174">
    <property type="entry name" value="DUF6540"/>
    <property type="match status" value="1"/>
</dbReference>
<organism evidence="1 2">
    <name type="scientific">Gloeophyllum trabeum (strain ATCC 11539 / FP-39264 / Madison 617)</name>
    <name type="common">Brown rot fungus</name>
    <dbReference type="NCBI Taxonomy" id="670483"/>
    <lineage>
        <taxon>Eukaryota</taxon>
        <taxon>Fungi</taxon>
        <taxon>Dikarya</taxon>
        <taxon>Basidiomycota</taxon>
        <taxon>Agaricomycotina</taxon>
        <taxon>Agaricomycetes</taxon>
        <taxon>Gloeophyllales</taxon>
        <taxon>Gloeophyllaceae</taxon>
        <taxon>Gloeophyllum</taxon>
    </lineage>
</organism>
<keyword evidence="2" id="KW-1185">Reference proteome</keyword>
<evidence type="ECO:0000313" key="1">
    <source>
        <dbReference type="EMBL" id="EPQ61085.1"/>
    </source>
</evidence>
<dbReference type="EMBL" id="KB469296">
    <property type="protein sequence ID" value="EPQ61085.1"/>
    <property type="molecule type" value="Genomic_DNA"/>
</dbReference>
<evidence type="ECO:0000313" key="2">
    <source>
        <dbReference type="Proteomes" id="UP000030669"/>
    </source>
</evidence>
<dbReference type="InterPro" id="IPR046670">
    <property type="entry name" value="DUF6540"/>
</dbReference>